<gene>
    <name evidence="2" type="ORF">WDV06_36050</name>
</gene>
<dbReference type="Pfam" id="PF03457">
    <property type="entry name" value="HA"/>
    <property type="match status" value="1"/>
</dbReference>
<proteinExistence type="predicted"/>
<dbReference type="EMBL" id="JBBDHD010000235">
    <property type="protein sequence ID" value="MFH7600473.1"/>
    <property type="molecule type" value="Genomic_DNA"/>
</dbReference>
<dbReference type="RefSeq" id="WP_395514033.1">
    <property type="nucleotide sequence ID" value="NZ_JBBDHD010000235.1"/>
</dbReference>
<keyword evidence="3" id="KW-1185">Reference proteome</keyword>
<accession>A0ABW7PPV9</accession>
<protein>
    <submittedName>
        <fullName evidence="2">Helicase associated domain-containing protein</fullName>
    </submittedName>
</protein>
<reference evidence="2 3" key="1">
    <citation type="submission" date="2024-03" db="EMBL/GenBank/DDBJ databases">
        <title>Whole genome sequencing of Streptomyces racemochromogenes, to identify antimicrobial biosynthetic gene clusters.</title>
        <authorList>
            <person name="Suryawanshi P."/>
            <person name="Krishnaraj P.U."/>
            <person name="Arun Y.P."/>
            <person name="Suryawanshi M.P."/>
            <person name="Rakshit O."/>
        </authorList>
    </citation>
    <scope>NUCLEOTIDE SEQUENCE [LARGE SCALE GENOMIC DNA]</scope>
    <source>
        <strain evidence="2 3">AUDT626</strain>
    </source>
</reference>
<name>A0ABW7PPV9_9ACTN</name>
<feature type="domain" description="Helicase-associated" evidence="1">
    <location>
        <begin position="6"/>
        <end position="70"/>
    </location>
</feature>
<comment type="caution">
    <text evidence="2">The sequence shown here is derived from an EMBL/GenBank/DDBJ whole genome shotgun (WGS) entry which is preliminary data.</text>
</comment>
<evidence type="ECO:0000259" key="1">
    <source>
        <dbReference type="Pfam" id="PF03457"/>
    </source>
</evidence>
<dbReference type="Proteomes" id="UP001610631">
    <property type="component" value="Unassembled WGS sequence"/>
</dbReference>
<evidence type="ECO:0000313" key="2">
    <source>
        <dbReference type="EMBL" id="MFH7600473.1"/>
    </source>
</evidence>
<evidence type="ECO:0000313" key="3">
    <source>
        <dbReference type="Proteomes" id="UP001610631"/>
    </source>
</evidence>
<dbReference type="InterPro" id="IPR005114">
    <property type="entry name" value="Helicase_assoc"/>
</dbReference>
<organism evidence="2 3">
    <name type="scientific">Streptomyces racemochromogenes</name>
    <dbReference type="NCBI Taxonomy" id="67353"/>
    <lineage>
        <taxon>Bacteria</taxon>
        <taxon>Bacillati</taxon>
        <taxon>Actinomycetota</taxon>
        <taxon>Actinomycetes</taxon>
        <taxon>Kitasatosporales</taxon>
        <taxon>Streptomycetaceae</taxon>
        <taxon>Streptomyces</taxon>
    </lineage>
</organism>
<sequence length="97" mass="10867">MWDTADTGFAENLAAARAYFELHGTLAAPRHATALDKPVGQWLTNVRRPGGLGKDPVRTKRRAEALAALDEDWNPGDDDHGWTVDWQRHYAYLRAVP</sequence>